<keyword evidence="2" id="KW-1185">Reference proteome</keyword>
<sequence length="184" mass="19880">MTQAPELFREAVAALRALRARPEMTLETVRAPQRLAPWAHALSCETTGPADVLATGRLVLLHDPEGQETWQGTLRLVVYVRAELDRELATDPFLPAVGWSWLTDALDHSGAPYTALGGTVTETSSARFGEIAGPARSDDLELRASWTPLDGRLEPHGEAFLQLMSSVAGLPPVGVTLFGRREGS</sequence>
<organism evidence="1 2">
    <name type="scientific">Amycolatopsis alkalitolerans</name>
    <dbReference type="NCBI Taxonomy" id="2547244"/>
    <lineage>
        <taxon>Bacteria</taxon>
        <taxon>Bacillati</taxon>
        <taxon>Actinomycetota</taxon>
        <taxon>Actinomycetes</taxon>
        <taxon>Pseudonocardiales</taxon>
        <taxon>Pseudonocardiaceae</taxon>
        <taxon>Amycolatopsis</taxon>
    </lineage>
</organism>
<dbReference type="Pfam" id="PF11452">
    <property type="entry name" value="DUF3000"/>
    <property type="match status" value="1"/>
</dbReference>
<accession>A0A5C4M859</accession>
<dbReference type="InterPro" id="IPR021555">
    <property type="entry name" value="DUF3000"/>
</dbReference>
<name>A0A5C4M859_9PSEU</name>
<dbReference type="EMBL" id="VDFW01000005">
    <property type="protein sequence ID" value="TNC27849.1"/>
    <property type="molecule type" value="Genomic_DNA"/>
</dbReference>
<evidence type="ECO:0000313" key="2">
    <source>
        <dbReference type="Proteomes" id="UP000305546"/>
    </source>
</evidence>
<protein>
    <submittedName>
        <fullName evidence="1">DUF3000 domain-containing protein</fullName>
    </submittedName>
</protein>
<proteinExistence type="predicted"/>
<dbReference type="AlphaFoldDB" id="A0A5C4M859"/>
<reference evidence="1 2" key="1">
    <citation type="submission" date="2019-06" db="EMBL/GenBank/DDBJ databases">
        <title>Amycolatopsis alkalitolerans sp. nov., isolated from Gastrodia elata Blume.</title>
        <authorList>
            <person name="Narsing Rao M.P."/>
            <person name="Li W.J."/>
        </authorList>
    </citation>
    <scope>NUCLEOTIDE SEQUENCE [LARGE SCALE GENOMIC DNA]</scope>
    <source>
        <strain evidence="1 2">SYSUP0005</strain>
    </source>
</reference>
<dbReference type="OrthoDB" id="3210980at2"/>
<comment type="caution">
    <text evidence="1">The sequence shown here is derived from an EMBL/GenBank/DDBJ whole genome shotgun (WGS) entry which is preliminary data.</text>
</comment>
<evidence type="ECO:0000313" key="1">
    <source>
        <dbReference type="EMBL" id="TNC27849.1"/>
    </source>
</evidence>
<gene>
    <name evidence="1" type="ORF">FG385_08125</name>
</gene>
<dbReference type="Proteomes" id="UP000305546">
    <property type="component" value="Unassembled WGS sequence"/>
</dbReference>